<evidence type="ECO:0000256" key="4">
    <source>
        <dbReference type="ARBA" id="ARBA00022692"/>
    </source>
</evidence>
<dbReference type="PANTHER" id="PTHR37937:SF1">
    <property type="entry name" value="CONJUGATIVE TRANSFER: DNA TRANSPORT"/>
    <property type="match status" value="1"/>
</dbReference>
<proteinExistence type="inferred from homology"/>
<evidence type="ECO:0000256" key="1">
    <source>
        <dbReference type="ARBA" id="ARBA00004651"/>
    </source>
</evidence>
<evidence type="ECO:0000256" key="7">
    <source>
        <dbReference type="SAM" id="Phobius"/>
    </source>
</evidence>
<dbReference type="InterPro" id="IPR051539">
    <property type="entry name" value="T4SS-coupling_protein"/>
</dbReference>
<comment type="similarity">
    <text evidence="2">Belongs to the VirD4/TraG family.</text>
</comment>
<feature type="transmembrane region" description="Helical" evidence="7">
    <location>
        <begin position="60"/>
        <end position="80"/>
    </location>
</feature>
<organism evidence="8 9">
    <name type="scientific">Holdemanella biformis</name>
    <dbReference type="NCBI Taxonomy" id="1735"/>
    <lineage>
        <taxon>Bacteria</taxon>
        <taxon>Bacillati</taxon>
        <taxon>Bacillota</taxon>
        <taxon>Erysipelotrichia</taxon>
        <taxon>Erysipelotrichales</taxon>
        <taxon>Erysipelotrichaceae</taxon>
        <taxon>Holdemanella</taxon>
    </lineage>
</organism>
<protein>
    <recommendedName>
        <fullName evidence="10">Type IV secretory system conjugative DNA transfer family protein</fullName>
    </recommendedName>
</protein>
<evidence type="ECO:0000256" key="3">
    <source>
        <dbReference type="ARBA" id="ARBA00022475"/>
    </source>
</evidence>
<feature type="transmembrane region" description="Helical" evidence="7">
    <location>
        <begin position="17"/>
        <end position="39"/>
    </location>
</feature>
<reference evidence="8 9" key="1">
    <citation type="submission" date="2018-08" db="EMBL/GenBank/DDBJ databases">
        <title>A genome reference for cultivated species of the human gut microbiota.</title>
        <authorList>
            <person name="Zou Y."/>
            <person name="Xue W."/>
            <person name="Luo G."/>
        </authorList>
    </citation>
    <scope>NUCLEOTIDE SEQUENCE [LARGE SCALE GENOMIC DNA]</scope>
    <source>
        <strain evidence="8 9">AM42-13AC</strain>
    </source>
</reference>
<keyword evidence="6 7" id="KW-0472">Membrane</keyword>
<evidence type="ECO:0000313" key="9">
    <source>
        <dbReference type="Proteomes" id="UP000285288"/>
    </source>
</evidence>
<name>A0A413UD40_9FIRM</name>
<dbReference type="Pfam" id="PF02534">
    <property type="entry name" value="T4SS-DNA_transf"/>
    <property type="match status" value="1"/>
</dbReference>
<dbReference type="Gene3D" id="3.40.50.300">
    <property type="entry name" value="P-loop containing nucleotide triphosphate hydrolases"/>
    <property type="match status" value="2"/>
</dbReference>
<accession>A0A413UD40</accession>
<dbReference type="EMBL" id="QSGD01000015">
    <property type="protein sequence ID" value="RHB07172.1"/>
    <property type="molecule type" value="Genomic_DNA"/>
</dbReference>
<keyword evidence="5 7" id="KW-1133">Transmembrane helix</keyword>
<dbReference type="InterPro" id="IPR003688">
    <property type="entry name" value="TraG/VirD4"/>
</dbReference>
<dbReference type="PANTHER" id="PTHR37937">
    <property type="entry name" value="CONJUGATIVE TRANSFER: DNA TRANSPORT"/>
    <property type="match status" value="1"/>
</dbReference>
<gene>
    <name evidence="8" type="ORF">DW907_05255</name>
</gene>
<evidence type="ECO:0008006" key="10">
    <source>
        <dbReference type="Google" id="ProtNLM"/>
    </source>
</evidence>
<keyword evidence="3" id="KW-1003">Cell membrane</keyword>
<keyword evidence="4 7" id="KW-0812">Transmembrane</keyword>
<dbReference type="GO" id="GO:0005886">
    <property type="term" value="C:plasma membrane"/>
    <property type="evidence" value="ECO:0007669"/>
    <property type="project" value="UniProtKB-SubCell"/>
</dbReference>
<dbReference type="SUPFAM" id="SSF52540">
    <property type="entry name" value="P-loop containing nucleoside triphosphate hydrolases"/>
    <property type="match status" value="1"/>
</dbReference>
<dbReference type="RefSeq" id="WP_118011190.1">
    <property type="nucleotide sequence ID" value="NZ_QSGD01000015.1"/>
</dbReference>
<comment type="caution">
    <text evidence="8">The sequence shown here is derived from an EMBL/GenBank/DDBJ whole genome shotgun (WGS) entry which is preliminary data.</text>
</comment>
<dbReference type="AlphaFoldDB" id="A0A413UD40"/>
<dbReference type="CDD" id="cd01127">
    <property type="entry name" value="TrwB_TraG_TraD_VirD4"/>
    <property type="match status" value="1"/>
</dbReference>
<dbReference type="Proteomes" id="UP000285288">
    <property type="component" value="Unassembled WGS sequence"/>
</dbReference>
<evidence type="ECO:0000256" key="5">
    <source>
        <dbReference type="ARBA" id="ARBA00022989"/>
    </source>
</evidence>
<evidence type="ECO:0000256" key="2">
    <source>
        <dbReference type="ARBA" id="ARBA00008806"/>
    </source>
</evidence>
<evidence type="ECO:0000313" key="8">
    <source>
        <dbReference type="EMBL" id="RHB07172.1"/>
    </source>
</evidence>
<evidence type="ECO:0000256" key="6">
    <source>
        <dbReference type="ARBA" id="ARBA00023136"/>
    </source>
</evidence>
<dbReference type="NCBIfam" id="NF045973">
    <property type="entry name" value="conju_CD1115"/>
    <property type="match status" value="1"/>
</dbReference>
<dbReference type="InterPro" id="IPR027417">
    <property type="entry name" value="P-loop_NTPase"/>
</dbReference>
<sequence length="709" mass="81207">MSKNKSQSTITTTSTSLYLSLICLFPIMFLISYLIFYMIDTMLLNLDVSFIDSILNHKKDGAITGICIWALCFYYVAFGLKTNRPQQSNVIATARWRTLKEQKKYFGEAPIDTTQHLDVGGAPVHMISDKTLLYETDSFHDYCVGTTGSGKSRKIVWQLVMLASMAGESMIFHDPKKEMYNGFHLYLSKEGYKVHVIDFRNPEYSDHWNPLDDITDWAVKDPDEADEYAQDQVESIVDGNSKSEPIWIDGQKALIISSLLEVASAPIARAKKNYYSLVQMISLLGKTKKIDGEEKMVLSAYMESLDETSVSRLSFATIATAPNKTRGSFITSSLASIRPFTSRKLMKVMSKSDFNFRSFKDGKHALFIVDPDEKKRYNPITAMMIESAYKTLVYEANQRDDCKLEKRVHFILDEFGNMAKIPNFDGKMTVARSRNILFHLYLQDYEQMNEKYGDHIAHIIRSNCNLWYFISSADHDVCKSISDNIGEEDIMVESYSNNFNNNVTSTGGGVNIGHQKKPLITPDELQNMDVSDGHGIIVYRSKLGPCKVYLPDCSQYSWYKEMENEIVRVRKDGFELEYAIPRYIVLSPSILASAGIRLRLDESSRVAPRGAGKEEPLQSKNMYWYWSTRDDLEESVFSHVIDYLKKIDLLESKISVQMLIRNYMKSDEFIEWLHSVDLDDSEQDLEEVKKKMDEVEVTDDDNAFSDVWS</sequence>
<comment type="subcellular location">
    <subcellularLocation>
        <location evidence="1">Cell membrane</location>
        <topology evidence="1">Multi-pass membrane protein</topology>
    </subcellularLocation>
</comment>